<dbReference type="EMBL" id="JADMKS010000005">
    <property type="protein sequence ID" value="MBF6637884.1"/>
    <property type="molecule type" value="Genomic_DNA"/>
</dbReference>
<dbReference type="PANTHER" id="PTHR46558:SF11">
    <property type="entry name" value="HTH-TYPE TRANSCRIPTIONAL REGULATOR XRE"/>
    <property type="match status" value="1"/>
</dbReference>
<dbReference type="RefSeq" id="WP_152198448.1">
    <property type="nucleotide sequence ID" value="NZ_JADMKS010000005.1"/>
</dbReference>
<dbReference type="InterPro" id="IPR010982">
    <property type="entry name" value="Lambda_DNA-bd_dom_sf"/>
</dbReference>
<gene>
    <name evidence="3" type="ORF">ITX54_14570</name>
</gene>
<proteinExistence type="predicted"/>
<accession>A0AA40X3N2</accession>
<comment type="caution">
    <text evidence="3">The sequence shown here is derived from an EMBL/GenBank/DDBJ whole genome shotgun (WGS) entry which is preliminary data.</text>
</comment>
<dbReference type="PANTHER" id="PTHR46558">
    <property type="entry name" value="TRACRIPTIONAL REGULATORY PROTEIN-RELATED-RELATED"/>
    <property type="match status" value="1"/>
</dbReference>
<dbReference type="Pfam" id="PF13560">
    <property type="entry name" value="HTH_31"/>
    <property type="match status" value="1"/>
</dbReference>
<reference evidence="3" key="2">
    <citation type="submission" date="2022-09" db="EMBL/GenBank/DDBJ databases">
        <title>Rouxiella aceris sp. nov., isolated from tree sap and emended description of the genus Rhouxiella.</title>
        <authorList>
            <person name="Kim I.S."/>
        </authorList>
    </citation>
    <scope>NUCLEOTIDE SEQUENCE</scope>
    <source>
        <strain evidence="3">SAP-2</strain>
    </source>
</reference>
<sequence>MFELKRLRKNAKLTQEELASLVGASQGAISHYETGRRIPDVNTCRALVSVLSFDGNKLSIEDLFPHSAGPEHAGLMSVSGRLKTSRTTS</sequence>
<dbReference type="SMART" id="SM00530">
    <property type="entry name" value="HTH_XRE"/>
    <property type="match status" value="1"/>
</dbReference>
<reference evidence="3" key="1">
    <citation type="submission" date="2020-11" db="EMBL/GenBank/DDBJ databases">
        <authorList>
            <person name="Lee S.D."/>
        </authorList>
    </citation>
    <scope>NUCLEOTIDE SEQUENCE</scope>
    <source>
        <strain evidence="3">SAP-2</strain>
    </source>
</reference>
<dbReference type="PROSITE" id="PS50943">
    <property type="entry name" value="HTH_CROC1"/>
    <property type="match status" value="1"/>
</dbReference>
<dbReference type="SUPFAM" id="SSF47413">
    <property type="entry name" value="lambda repressor-like DNA-binding domains"/>
    <property type="match status" value="1"/>
</dbReference>
<evidence type="ECO:0000256" key="1">
    <source>
        <dbReference type="ARBA" id="ARBA00023125"/>
    </source>
</evidence>
<evidence type="ECO:0000313" key="4">
    <source>
        <dbReference type="Proteomes" id="UP000705283"/>
    </source>
</evidence>
<name>A0AA40X3N2_9GAMM</name>
<evidence type="ECO:0000313" key="3">
    <source>
        <dbReference type="EMBL" id="MBF6637884.1"/>
    </source>
</evidence>
<feature type="domain" description="HTH cro/C1-type" evidence="2">
    <location>
        <begin position="4"/>
        <end position="58"/>
    </location>
</feature>
<protein>
    <submittedName>
        <fullName evidence="3">Helix-turn-helix transcriptional regulator</fullName>
    </submittedName>
</protein>
<organism evidence="3 4">
    <name type="scientific">Rouxiella silvae</name>
    <dbReference type="NCBI Taxonomy" id="1646373"/>
    <lineage>
        <taxon>Bacteria</taxon>
        <taxon>Pseudomonadati</taxon>
        <taxon>Pseudomonadota</taxon>
        <taxon>Gammaproteobacteria</taxon>
        <taxon>Enterobacterales</taxon>
        <taxon>Yersiniaceae</taxon>
        <taxon>Rouxiella</taxon>
    </lineage>
</organism>
<dbReference type="AlphaFoldDB" id="A0AA40X3N2"/>
<evidence type="ECO:0000259" key="2">
    <source>
        <dbReference type="PROSITE" id="PS50943"/>
    </source>
</evidence>
<keyword evidence="1" id="KW-0238">DNA-binding</keyword>
<dbReference type="Proteomes" id="UP000705283">
    <property type="component" value="Unassembled WGS sequence"/>
</dbReference>
<dbReference type="InterPro" id="IPR001387">
    <property type="entry name" value="Cro/C1-type_HTH"/>
</dbReference>
<dbReference type="Gene3D" id="1.10.260.40">
    <property type="entry name" value="lambda repressor-like DNA-binding domains"/>
    <property type="match status" value="1"/>
</dbReference>
<dbReference type="CDD" id="cd00093">
    <property type="entry name" value="HTH_XRE"/>
    <property type="match status" value="1"/>
</dbReference>
<dbReference type="GO" id="GO:0003677">
    <property type="term" value="F:DNA binding"/>
    <property type="evidence" value="ECO:0007669"/>
    <property type="project" value="UniProtKB-KW"/>
</dbReference>